<dbReference type="HOGENOM" id="CLU_2735197_0_0_6"/>
<dbReference type="eggNOG" id="COG3686">
    <property type="taxonomic scope" value="Bacteria"/>
</dbReference>
<name>B8KVI7_9GAMM</name>
<gene>
    <name evidence="5" type="ORF">NOR51B_941</name>
</gene>
<dbReference type="GO" id="GO:0016020">
    <property type="term" value="C:membrane"/>
    <property type="evidence" value="ECO:0007669"/>
    <property type="project" value="UniProtKB-SubCell"/>
</dbReference>
<evidence type="ECO:0000313" key="5">
    <source>
        <dbReference type="EMBL" id="EED35000.1"/>
    </source>
</evidence>
<dbReference type="PANTHER" id="PTHR35371">
    <property type="entry name" value="INNER MEMBRANE PROTEIN"/>
    <property type="match status" value="1"/>
</dbReference>
<dbReference type="Proteomes" id="UP000004699">
    <property type="component" value="Unassembled WGS sequence"/>
</dbReference>
<dbReference type="InterPro" id="IPR023352">
    <property type="entry name" value="MAPEG-like_dom_sf"/>
</dbReference>
<evidence type="ECO:0000313" key="6">
    <source>
        <dbReference type="Proteomes" id="UP000004699"/>
    </source>
</evidence>
<evidence type="ECO:0000256" key="3">
    <source>
        <dbReference type="ARBA" id="ARBA00022989"/>
    </source>
</evidence>
<evidence type="ECO:0000256" key="2">
    <source>
        <dbReference type="ARBA" id="ARBA00022692"/>
    </source>
</evidence>
<evidence type="ECO:0000256" key="4">
    <source>
        <dbReference type="ARBA" id="ARBA00023136"/>
    </source>
</evidence>
<reference evidence="6" key="1">
    <citation type="journal article" date="2013" name="BMC Microbiol.">
        <title>Taxonomy and evolution of bacteriochlorophyll a-containing members of the OM60/NOR5 clade of marine gammaproteobacteria: description of Luminiphilus syltensis gen. nov., sp. nov., reclassification of Haliea rubra as Pseudohaliea rubra gen. nov., comb. nov., and emendation of Chromatocurvus halotolerans.</title>
        <authorList>
            <person name="Spring S."/>
            <person name="Riedel T."/>
            <person name="Sproer C."/>
            <person name="Yan S."/>
            <person name="Harder J."/>
            <person name="Fuchs B.M."/>
        </authorList>
    </citation>
    <scope>NUCLEOTIDE SEQUENCE [LARGE SCALE GENOMIC DNA]</scope>
    <source>
        <strain evidence="6">NOR51-B</strain>
    </source>
</reference>
<protein>
    <submittedName>
        <fullName evidence="5">Membrane-associated proteins in eicosanoid and glutathione metabolism</fullName>
    </submittedName>
</protein>
<keyword evidence="4" id="KW-0472">Membrane</keyword>
<sequence length="71" mass="7691">MENLVAFAALVLVAQQLDISNAATTTAAAAYFWLRVAHFVVYVANIPFGRTLTFAGSWAAQLCILFQILSV</sequence>
<dbReference type="AlphaFoldDB" id="B8KVI7"/>
<dbReference type="SUPFAM" id="SSF161084">
    <property type="entry name" value="MAPEG domain-like"/>
    <property type="match status" value="1"/>
</dbReference>
<keyword evidence="3" id="KW-1133">Transmembrane helix</keyword>
<dbReference type="Gene3D" id="1.20.120.550">
    <property type="entry name" value="Membrane associated eicosanoid/glutathione metabolism-like domain"/>
    <property type="match status" value="1"/>
</dbReference>
<evidence type="ECO:0000256" key="1">
    <source>
        <dbReference type="ARBA" id="ARBA00004370"/>
    </source>
</evidence>
<comment type="subcellular location">
    <subcellularLocation>
        <location evidence="1">Membrane</location>
    </subcellularLocation>
</comment>
<keyword evidence="2" id="KW-0812">Transmembrane</keyword>
<dbReference type="InterPro" id="IPR001129">
    <property type="entry name" value="Membr-assoc_MAPEG"/>
</dbReference>
<organism evidence="5 6">
    <name type="scientific">Luminiphilus syltensis NOR5-1B</name>
    <dbReference type="NCBI Taxonomy" id="565045"/>
    <lineage>
        <taxon>Bacteria</taxon>
        <taxon>Pseudomonadati</taxon>
        <taxon>Pseudomonadota</taxon>
        <taxon>Gammaproteobacteria</taxon>
        <taxon>Cellvibrionales</taxon>
        <taxon>Halieaceae</taxon>
        <taxon>Luminiphilus</taxon>
    </lineage>
</organism>
<proteinExistence type="predicted"/>
<dbReference type="EMBL" id="DS999411">
    <property type="protein sequence ID" value="EED35000.1"/>
    <property type="molecule type" value="Genomic_DNA"/>
</dbReference>
<accession>B8KVI7</accession>
<dbReference type="Pfam" id="PF01124">
    <property type="entry name" value="MAPEG"/>
    <property type="match status" value="1"/>
</dbReference>
<dbReference type="PANTHER" id="PTHR35371:SF1">
    <property type="entry name" value="BLR7753 PROTEIN"/>
    <property type="match status" value="1"/>
</dbReference>
<keyword evidence="6" id="KW-1185">Reference proteome</keyword>